<proteinExistence type="predicted"/>
<dbReference type="Proteomes" id="UP001597374">
    <property type="component" value="Unassembled WGS sequence"/>
</dbReference>
<evidence type="ECO:0008006" key="3">
    <source>
        <dbReference type="Google" id="ProtNLM"/>
    </source>
</evidence>
<sequence length="223" mass="25287">MKKTSRYALIALTFNTLLLSCSSDKMQYFSINCLCVFTATYTASTNDEDNRTKEFSFTNSPLFSYGVPKEDFARGSALQIKQRLEVDSLSSIKIKLVSDKENGKSHATSFEYSHAELAQLAPKFSEISELVRPFVEHVYADNSQAAYSLVANDVDQEQFNAVFDEIKSGLDEGYVDTRIVSYEATKDGYFIFGGVYTENEVLDLFQMELKDTKEGLKIVWFKF</sequence>
<name>A0ABW5CUA7_9BACT</name>
<dbReference type="RefSeq" id="WP_250428999.1">
    <property type="nucleotide sequence ID" value="NZ_JALPRR010000002.1"/>
</dbReference>
<evidence type="ECO:0000313" key="2">
    <source>
        <dbReference type="Proteomes" id="UP001597374"/>
    </source>
</evidence>
<evidence type="ECO:0000313" key="1">
    <source>
        <dbReference type="EMBL" id="MFD2245524.1"/>
    </source>
</evidence>
<comment type="caution">
    <text evidence="1">The sequence shown here is derived from an EMBL/GenBank/DDBJ whole genome shotgun (WGS) entry which is preliminary data.</text>
</comment>
<reference evidence="2" key="1">
    <citation type="journal article" date="2019" name="Int. J. Syst. Evol. Microbiol.">
        <title>The Global Catalogue of Microorganisms (GCM) 10K type strain sequencing project: providing services to taxonomists for standard genome sequencing and annotation.</title>
        <authorList>
            <consortium name="The Broad Institute Genomics Platform"/>
            <consortium name="The Broad Institute Genome Sequencing Center for Infectious Disease"/>
            <person name="Wu L."/>
            <person name="Ma J."/>
        </authorList>
    </citation>
    <scope>NUCLEOTIDE SEQUENCE [LARGE SCALE GENOMIC DNA]</scope>
    <source>
        <strain evidence="2">CGMCC 4.1782</strain>
    </source>
</reference>
<accession>A0ABW5CUA7</accession>
<gene>
    <name evidence="1" type="ORF">ACFSKP_04605</name>
</gene>
<organism evidence="1 2">
    <name type="scientific">Pontibacter ruber</name>
    <dbReference type="NCBI Taxonomy" id="1343895"/>
    <lineage>
        <taxon>Bacteria</taxon>
        <taxon>Pseudomonadati</taxon>
        <taxon>Bacteroidota</taxon>
        <taxon>Cytophagia</taxon>
        <taxon>Cytophagales</taxon>
        <taxon>Hymenobacteraceae</taxon>
        <taxon>Pontibacter</taxon>
    </lineage>
</organism>
<dbReference type="EMBL" id="JBHUIM010000001">
    <property type="protein sequence ID" value="MFD2245524.1"/>
    <property type="molecule type" value="Genomic_DNA"/>
</dbReference>
<keyword evidence="2" id="KW-1185">Reference proteome</keyword>
<protein>
    <recommendedName>
        <fullName evidence="3">SPOR domain-containing protein</fullName>
    </recommendedName>
</protein>
<dbReference type="PROSITE" id="PS51257">
    <property type="entry name" value="PROKAR_LIPOPROTEIN"/>
    <property type="match status" value="1"/>
</dbReference>